<sequence length="69" mass="8113">MFYLCAQLRDGTVERRSPWISDEWLRAELAKDPSLDRWVDLPDEFVEHGITYPLPYEEEQTVGNGGERE</sequence>
<keyword evidence="2" id="KW-1185">Reference proteome</keyword>
<dbReference type="EMBL" id="CP070968">
    <property type="protein sequence ID" value="QSF54476.1"/>
    <property type="molecule type" value="Genomic_DNA"/>
</dbReference>
<reference evidence="1 2" key="1">
    <citation type="submission" date="2021-02" db="EMBL/GenBank/DDBJ databases">
        <title>Brevundimonas sp. CS1 genome sequence.</title>
        <authorList>
            <person name="Lee K."/>
            <person name="Choi Y.-J."/>
            <person name="Son H.-R."/>
        </authorList>
    </citation>
    <scope>NUCLEOTIDE SEQUENCE [LARGE SCALE GENOMIC DNA]</scope>
    <source>
        <strain evidence="1 2">CS1</strain>
    </source>
</reference>
<evidence type="ECO:0000313" key="2">
    <source>
        <dbReference type="Proteomes" id="UP000662957"/>
    </source>
</evidence>
<protein>
    <submittedName>
        <fullName evidence="1">Uncharacterized protein</fullName>
    </submittedName>
</protein>
<dbReference type="RefSeq" id="WP_185225529.1">
    <property type="nucleotide sequence ID" value="NZ_CP070968.1"/>
</dbReference>
<gene>
    <name evidence="1" type="ORF">JX001_01175</name>
</gene>
<evidence type="ECO:0000313" key="1">
    <source>
        <dbReference type="EMBL" id="QSF54476.1"/>
    </source>
</evidence>
<dbReference type="Proteomes" id="UP000662957">
    <property type="component" value="Chromosome"/>
</dbReference>
<organism evidence="1 2">
    <name type="scientific">Brevundimonas fontaquae</name>
    <dbReference type="NCBI Taxonomy" id="2813778"/>
    <lineage>
        <taxon>Bacteria</taxon>
        <taxon>Pseudomonadati</taxon>
        <taxon>Pseudomonadota</taxon>
        <taxon>Alphaproteobacteria</taxon>
        <taxon>Caulobacterales</taxon>
        <taxon>Caulobacteraceae</taxon>
        <taxon>Brevundimonas</taxon>
    </lineage>
</organism>
<name>A0ABX7LNS3_9CAUL</name>
<accession>A0ABX7LNS3</accession>
<proteinExistence type="predicted"/>